<dbReference type="Pfam" id="PF17918">
    <property type="entry name" value="TetR_C_15"/>
    <property type="match status" value="1"/>
</dbReference>
<evidence type="ECO:0000313" key="5">
    <source>
        <dbReference type="Proteomes" id="UP001164959"/>
    </source>
</evidence>
<proteinExistence type="predicted"/>
<name>A0ABY6P8V7_9ACTN</name>
<feature type="domain" description="HTH tetR-type" evidence="3">
    <location>
        <begin position="12"/>
        <end position="72"/>
    </location>
</feature>
<dbReference type="PANTHER" id="PTHR30055:SF226">
    <property type="entry name" value="HTH-TYPE TRANSCRIPTIONAL REGULATOR PKSA"/>
    <property type="match status" value="1"/>
</dbReference>
<evidence type="ECO:0000256" key="1">
    <source>
        <dbReference type="ARBA" id="ARBA00023125"/>
    </source>
</evidence>
<dbReference type="InterPro" id="IPR050109">
    <property type="entry name" value="HTH-type_TetR-like_transc_reg"/>
</dbReference>
<evidence type="ECO:0000259" key="3">
    <source>
        <dbReference type="PROSITE" id="PS50977"/>
    </source>
</evidence>
<dbReference type="PRINTS" id="PR00455">
    <property type="entry name" value="HTHTETR"/>
</dbReference>
<dbReference type="Pfam" id="PF00440">
    <property type="entry name" value="TetR_N"/>
    <property type="match status" value="1"/>
</dbReference>
<dbReference type="InterPro" id="IPR041669">
    <property type="entry name" value="TetR_C_15"/>
</dbReference>
<dbReference type="RefSeq" id="WP_265361705.1">
    <property type="nucleotide sequence ID" value="NZ_CP110636.1"/>
</dbReference>
<dbReference type="SUPFAM" id="SSF46689">
    <property type="entry name" value="Homeodomain-like"/>
    <property type="match status" value="1"/>
</dbReference>
<sequence>MREIDRGRAARAEARTRIEDTAARLFAERGYAGTTIGEIATEAGLSKPMLYRHFDSKQELHLALLERHRDELAAAPVQQLLHGEGDLDTRMRAMYDAWFGYVQSHPYTWRMMFRDTTGDAEVQDFHRELQRRQRETDMALLREFAPGLPEGELEPLAEAIRSSLYGLALWWLDRPDQPRELLVSAMTRITRGLMSTASTVSTVE</sequence>
<accession>A0ABY6P8V7</accession>
<dbReference type="Gene3D" id="1.10.357.10">
    <property type="entry name" value="Tetracycline Repressor, domain 2"/>
    <property type="match status" value="1"/>
</dbReference>
<dbReference type="Proteomes" id="UP001164959">
    <property type="component" value="Chromosome"/>
</dbReference>
<dbReference type="InterPro" id="IPR009057">
    <property type="entry name" value="Homeodomain-like_sf"/>
</dbReference>
<feature type="DNA-binding region" description="H-T-H motif" evidence="2">
    <location>
        <begin position="35"/>
        <end position="54"/>
    </location>
</feature>
<dbReference type="InterPro" id="IPR036271">
    <property type="entry name" value="Tet_transcr_reg_TetR-rel_C_sf"/>
</dbReference>
<reference evidence="4" key="1">
    <citation type="submission" date="2022-11" db="EMBL/GenBank/DDBJ databases">
        <title>Identification and genomic analyses of a novel endophytic actinobacterium Streptomyces endophytica sp. nov. with potential for biocontrol of Yam anthracnose.</title>
        <authorList>
            <person name="Huang X."/>
        </authorList>
    </citation>
    <scope>NUCLEOTIDE SEQUENCE</scope>
    <source>
        <strain evidence="4">HNM0140</strain>
    </source>
</reference>
<dbReference type="InterPro" id="IPR023772">
    <property type="entry name" value="DNA-bd_HTH_TetR-type_CS"/>
</dbReference>
<evidence type="ECO:0000256" key="2">
    <source>
        <dbReference type="PROSITE-ProRule" id="PRU00335"/>
    </source>
</evidence>
<keyword evidence="5" id="KW-1185">Reference proteome</keyword>
<dbReference type="InterPro" id="IPR001647">
    <property type="entry name" value="HTH_TetR"/>
</dbReference>
<evidence type="ECO:0000313" key="4">
    <source>
        <dbReference type="EMBL" id="UZJ30244.1"/>
    </source>
</evidence>
<organism evidence="4 5">
    <name type="scientific">Streptomyces endophytica</name>
    <dbReference type="NCBI Taxonomy" id="2991496"/>
    <lineage>
        <taxon>Bacteria</taxon>
        <taxon>Bacillati</taxon>
        <taxon>Actinomycetota</taxon>
        <taxon>Actinomycetes</taxon>
        <taxon>Kitasatosporales</taxon>
        <taxon>Streptomycetaceae</taxon>
        <taxon>Streptomyces</taxon>
    </lineage>
</organism>
<keyword evidence="1 2" id="KW-0238">DNA-binding</keyword>
<dbReference type="PANTHER" id="PTHR30055">
    <property type="entry name" value="HTH-TYPE TRANSCRIPTIONAL REGULATOR RUTR"/>
    <property type="match status" value="1"/>
</dbReference>
<dbReference type="PROSITE" id="PS50977">
    <property type="entry name" value="HTH_TETR_2"/>
    <property type="match status" value="1"/>
</dbReference>
<dbReference type="EMBL" id="CP110636">
    <property type="protein sequence ID" value="UZJ30244.1"/>
    <property type="molecule type" value="Genomic_DNA"/>
</dbReference>
<protein>
    <submittedName>
        <fullName evidence="4">TetR/AcrR family transcriptional regulator</fullName>
    </submittedName>
</protein>
<dbReference type="SUPFAM" id="SSF48498">
    <property type="entry name" value="Tetracyclin repressor-like, C-terminal domain"/>
    <property type="match status" value="1"/>
</dbReference>
<dbReference type="PROSITE" id="PS01081">
    <property type="entry name" value="HTH_TETR_1"/>
    <property type="match status" value="1"/>
</dbReference>
<gene>
    <name evidence="4" type="ORF">OJ254_07310</name>
</gene>